<gene>
    <name evidence="2" type="ORF">MOMUL_28180</name>
</gene>
<sequence>MEGKNGFASGEAKEKKEKDKEEVGGIVFTKWQLS</sequence>
<dbReference type="PATRIC" id="fig|1122241.3.peg.2996"/>
<evidence type="ECO:0000313" key="2">
    <source>
        <dbReference type="EMBL" id="KYH30847.1"/>
    </source>
</evidence>
<name>A0A151ATW4_9FIRM</name>
<accession>A0A151ATW4</accession>
<dbReference type="Proteomes" id="UP000075670">
    <property type="component" value="Unassembled WGS sequence"/>
</dbReference>
<keyword evidence="3" id="KW-1185">Reference proteome</keyword>
<reference evidence="2 3" key="1">
    <citation type="submission" date="2016-02" db="EMBL/GenBank/DDBJ databases">
        <title>Genome sequence of Moorella mulderi DSM 14980.</title>
        <authorList>
            <person name="Poehlein A."/>
            <person name="Daniel R."/>
        </authorList>
    </citation>
    <scope>NUCLEOTIDE SEQUENCE [LARGE SCALE GENOMIC DNA]</scope>
    <source>
        <strain evidence="2 3">DSM 14980</strain>
    </source>
</reference>
<protein>
    <submittedName>
        <fullName evidence="2">Uncharacterized protein</fullName>
    </submittedName>
</protein>
<evidence type="ECO:0000313" key="3">
    <source>
        <dbReference type="Proteomes" id="UP000075670"/>
    </source>
</evidence>
<evidence type="ECO:0000256" key="1">
    <source>
        <dbReference type="SAM" id="MobiDB-lite"/>
    </source>
</evidence>
<feature type="region of interest" description="Disordered" evidence="1">
    <location>
        <begin position="1"/>
        <end position="22"/>
    </location>
</feature>
<comment type="caution">
    <text evidence="2">The sequence shown here is derived from an EMBL/GenBank/DDBJ whole genome shotgun (WGS) entry which is preliminary data.</text>
</comment>
<feature type="compositionally biased region" description="Basic and acidic residues" evidence="1">
    <location>
        <begin position="11"/>
        <end position="22"/>
    </location>
</feature>
<dbReference type="AlphaFoldDB" id="A0A151ATW4"/>
<dbReference type="EMBL" id="LTBC01000019">
    <property type="protein sequence ID" value="KYH30847.1"/>
    <property type="molecule type" value="Genomic_DNA"/>
</dbReference>
<organism evidence="2 3">
    <name type="scientific">Moorella mulderi DSM 14980</name>
    <dbReference type="NCBI Taxonomy" id="1122241"/>
    <lineage>
        <taxon>Bacteria</taxon>
        <taxon>Bacillati</taxon>
        <taxon>Bacillota</taxon>
        <taxon>Clostridia</taxon>
        <taxon>Neomoorellales</taxon>
        <taxon>Neomoorellaceae</taxon>
        <taxon>Neomoorella</taxon>
    </lineage>
</organism>
<proteinExistence type="predicted"/>